<keyword evidence="11" id="KW-1185">Reference proteome</keyword>
<sequence>MARRILPSLRPWSHWVRKWPSSFPAAVELPPQPRIEEERIPCFRPKTYFPVTPGYIFNGRYEALAKLGWGTSSTIWLVRDLHRWPWQSERYLTLKIGCCNYHSLDDARHESNLERHIRDANPNHFGHAVTRTFIESFEEKSPYGTHVCLAYEPMREPLWLLQKRFRNKTIPLSLLKAYMKVLLMGLDYLHSECNIIHTDLKADNILVSFENPSVIHSFAQNTPSRPISLKTLDDHHPIYRSHDDFGPLQSYKLIPTLSDFGAAIHQEDPSNRYILPIQPDCYRAPEVILGAGYTYSADIWNFGVMIWELIQNRILFTQARDSTLKNHPDAHLAQMIAFLGPPPQELLLRARKHRHKKWSPALRSPHGKLVKSVEEWFEGPFFDDDGKFLHEDLIPSDQTLEDTVTCLEGEEKSQFLGFARKMLKWMPEERGTAKELVDDPWLDLGGGKV</sequence>
<reference evidence="11" key="1">
    <citation type="journal article" date="2017" name="Genome Biol.">
        <title>Comparative genomics reveals high biological diversity and specific adaptations in the industrially and medically important fungal genus Aspergillus.</title>
        <authorList>
            <person name="de Vries R.P."/>
            <person name="Riley R."/>
            <person name="Wiebenga A."/>
            <person name="Aguilar-Osorio G."/>
            <person name="Amillis S."/>
            <person name="Uchima C.A."/>
            <person name="Anderluh G."/>
            <person name="Asadollahi M."/>
            <person name="Askin M."/>
            <person name="Barry K."/>
            <person name="Battaglia E."/>
            <person name="Bayram O."/>
            <person name="Benocci T."/>
            <person name="Braus-Stromeyer S.A."/>
            <person name="Caldana C."/>
            <person name="Canovas D."/>
            <person name="Cerqueira G.C."/>
            <person name="Chen F."/>
            <person name="Chen W."/>
            <person name="Choi C."/>
            <person name="Clum A."/>
            <person name="Dos Santos R.A."/>
            <person name="Damasio A.R."/>
            <person name="Diallinas G."/>
            <person name="Emri T."/>
            <person name="Fekete E."/>
            <person name="Flipphi M."/>
            <person name="Freyberg S."/>
            <person name="Gallo A."/>
            <person name="Gournas C."/>
            <person name="Habgood R."/>
            <person name="Hainaut M."/>
            <person name="Harispe M.L."/>
            <person name="Henrissat B."/>
            <person name="Hilden K.S."/>
            <person name="Hope R."/>
            <person name="Hossain A."/>
            <person name="Karabika E."/>
            <person name="Karaffa L."/>
            <person name="Karanyi Z."/>
            <person name="Krasevec N."/>
            <person name="Kuo A."/>
            <person name="Kusch H."/>
            <person name="LaButti K."/>
            <person name="Lagendijk E.L."/>
            <person name="Lapidus A."/>
            <person name="Levasseur A."/>
            <person name="Lindquist E."/>
            <person name="Lipzen A."/>
            <person name="Logrieco A.F."/>
            <person name="MacCabe A."/>
            <person name="Maekelae M.R."/>
            <person name="Malavazi I."/>
            <person name="Melin P."/>
            <person name="Meyer V."/>
            <person name="Mielnichuk N."/>
            <person name="Miskei M."/>
            <person name="Molnar A.P."/>
            <person name="Mule G."/>
            <person name="Ngan C.Y."/>
            <person name="Orejas M."/>
            <person name="Orosz E."/>
            <person name="Ouedraogo J.P."/>
            <person name="Overkamp K.M."/>
            <person name="Park H.-S."/>
            <person name="Perrone G."/>
            <person name="Piumi F."/>
            <person name="Punt P.J."/>
            <person name="Ram A.F."/>
            <person name="Ramon A."/>
            <person name="Rauscher S."/>
            <person name="Record E."/>
            <person name="Riano-Pachon D.M."/>
            <person name="Robert V."/>
            <person name="Roehrig J."/>
            <person name="Ruller R."/>
            <person name="Salamov A."/>
            <person name="Salih N.S."/>
            <person name="Samson R.A."/>
            <person name="Sandor E."/>
            <person name="Sanguinetti M."/>
            <person name="Schuetze T."/>
            <person name="Sepcic K."/>
            <person name="Shelest E."/>
            <person name="Sherlock G."/>
            <person name="Sophianopoulou V."/>
            <person name="Squina F.M."/>
            <person name="Sun H."/>
            <person name="Susca A."/>
            <person name="Todd R.B."/>
            <person name="Tsang A."/>
            <person name="Unkles S.E."/>
            <person name="van de Wiele N."/>
            <person name="van Rossen-Uffink D."/>
            <person name="Oliveira J.V."/>
            <person name="Vesth T.C."/>
            <person name="Visser J."/>
            <person name="Yu J.-H."/>
            <person name="Zhou M."/>
            <person name="Andersen M.R."/>
            <person name="Archer D.B."/>
            <person name="Baker S.E."/>
            <person name="Benoit I."/>
            <person name="Brakhage A.A."/>
            <person name="Braus G.H."/>
            <person name="Fischer R."/>
            <person name="Frisvad J.C."/>
            <person name="Goldman G.H."/>
            <person name="Houbraken J."/>
            <person name="Oakley B."/>
            <person name="Pocsi I."/>
            <person name="Scazzocchio C."/>
            <person name="Seiboth B."/>
            <person name="vanKuyk P.A."/>
            <person name="Wortman J."/>
            <person name="Dyer P.S."/>
            <person name="Grigoriev I.V."/>
        </authorList>
    </citation>
    <scope>NUCLEOTIDE SEQUENCE [LARGE SCALE GENOMIC DNA]</scope>
    <source>
        <strain evidence="11">ITEM 5010</strain>
    </source>
</reference>
<accession>A0A1R3S0T8</accession>
<dbReference type="AlphaFoldDB" id="A0A1R3S0T8"/>
<dbReference type="PANTHER" id="PTHR47634:SF9">
    <property type="entry name" value="PROTEIN KINASE DOMAIN-CONTAINING PROTEIN-RELATED"/>
    <property type="match status" value="1"/>
</dbReference>
<dbReference type="InterPro" id="IPR000719">
    <property type="entry name" value="Prot_kinase_dom"/>
</dbReference>
<evidence type="ECO:0000256" key="5">
    <source>
        <dbReference type="ARBA" id="ARBA00022777"/>
    </source>
</evidence>
<evidence type="ECO:0000256" key="6">
    <source>
        <dbReference type="ARBA" id="ARBA00022840"/>
    </source>
</evidence>
<evidence type="ECO:0000256" key="8">
    <source>
        <dbReference type="ARBA" id="ARBA00048679"/>
    </source>
</evidence>
<feature type="domain" description="Protein kinase" evidence="9">
    <location>
        <begin position="61"/>
        <end position="442"/>
    </location>
</feature>
<organism evidence="10 11">
    <name type="scientific">Aspergillus carbonarius (strain ITEM 5010)</name>
    <dbReference type="NCBI Taxonomy" id="602072"/>
    <lineage>
        <taxon>Eukaryota</taxon>
        <taxon>Fungi</taxon>
        <taxon>Dikarya</taxon>
        <taxon>Ascomycota</taxon>
        <taxon>Pezizomycotina</taxon>
        <taxon>Eurotiomycetes</taxon>
        <taxon>Eurotiomycetidae</taxon>
        <taxon>Eurotiales</taxon>
        <taxon>Aspergillaceae</taxon>
        <taxon>Aspergillus</taxon>
        <taxon>Aspergillus subgen. Circumdati</taxon>
    </lineage>
</organism>
<dbReference type="Pfam" id="PF00069">
    <property type="entry name" value="Pkinase"/>
    <property type="match status" value="1"/>
</dbReference>
<evidence type="ECO:0000256" key="1">
    <source>
        <dbReference type="ARBA" id="ARBA00012513"/>
    </source>
</evidence>
<evidence type="ECO:0000256" key="7">
    <source>
        <dbReference type="ARBA" id="ARBA00047899"/>
    </source>
</evidence>
<gene>
    <name evidence="10" type="ORF">ASPCADRAFT_125</name>
</gene>
<dbReference type="Gene3D" id="1.10.510.10">
    <property type="entry name" value="Transferase(Phosphotransferase) domain 1"/>
    <property type="match status" value="1"/>
</dbReference>
<dbReference type="GO" id="GO:0050684">
    <property type="term" value="P:regulation of mRNA processing"/>
    <property type="evidence" value="ECO:0007669"/>
    <property type="project" value="TreeGrafter"/>
</dbReference>
<dbReference type="OrthoDB" id="5979581at2759"/>
<comment type="catalytic activity">
    <reaction evidence="7">
        <text>L-threonyl-[protein] + ATP = O-phospho-L-threonyl-[protein] + ADP + H(+)</text>
        <dbReference type="Rhea" id="RHEA:46608"/>
        <dbReference type="Rhea" id="RHEA-COMP:11060"/>
        <dbReference type="Rhea" id="RHEA-COMP:11605"/>
        <dbReference type="ChEBI" id="CHEBI:15378"/>
        <dbReference type="ChEBI" id="CHEBI:30013"/>
        <dbReference type="ChEBI" id="CHEBI:30616"/>
        <dbReference type="ChEBI" id="CHEBI:61977"/>
        <dbReference type="ChEBI" id="CHEBI:456216"/>
        <dbReference type="EC" id="2.7.11.1"/>
    </reaction>
</comment>
<evidence type="ECO:0000256" key="3">
    <source>
        <dbReference type="ARBA" id="ARBA00022679"/>
    </source>
</evidence>
<name>A0A1R3S0T8_ASPC5</name>
<dbReference type="GO" id="GO:0004674">
    <property type="term" value="F:protein serine/threonine kinase activity"/>
    <property type="evidence" value="ECO:0007669"/>
    <property type="project" value="UniProtKB-KW"/>
</dbReference>
<dbReference type="SUPFAM" id="SSF56112">
    <property type="entry name" value="Protein kinase-like (PK-like)"/>
    <property type="match status" value="1"/>
</dbReference>
<dbReference type="EC" id="2.7.11.1" evidence="1"/>
<dbReference type="InterPro" id="IPR051334">
    <property type="entry name" value="SRPK"/>
</dbReference>
<dbReference type="Gene3D" id="3.30.200.20">
    <property type="entry name" value="Phosphorylase Kinase, domain 1"/>
    <property type="match status" value="1"/>
</dbReference>
<dbReference type="PROSITE" id="PS50011">
    <property type="entry name" value="PROTEIN_KINASE_DOM"/>
    <property type="match status" value="1"/>
</dbReference>
<keyword evidence="3" id="KW-0808">Transferase</keyword>
<dbReference type="OMA" id="CNTASEW"/>
<protein>
    <recommendedName>
        <fullName evidence="1">non-specific serine/threonine protein kinase</fullName>
        <ecNumber evidence="1">2.7.11.1</ecNumber>
    </recommendedName>
</protein>
<evidence type="ECO:0000256" key="2">
    <source>
        <dbReference type="ARBA" id="ARBA00022527"/>
    </source>
</evidence>
<dbReference type="STRING" id="602072.A0A1R3S0T8"/>
<evidence type="ECO:0000313" key="11">
    <source>
        <dbReference type="Proteomes" id="UP000188318"/>
    </source>
</evidence>
<dbReference type="InterPro" id="IPR008271">
    <property type="entry name" value="Ser/Thr_kinase_AS"/>
</dbReference>
<dbReference type="GO" id="GO:0000245">
    <property type="term" value="P:spliceosomal complex assembly"/>
    <property type="evidence" value="ECO:0007669"/>
    <property type="project" value="TreeGrafter"/>
</dbReference>
<dbReference type="PANTHER" id="PTHR47634">
    <property type="entry name" value="PROTEIN KINASE DOMAIN-CONTAINING PROTEIN-RELATED"/>
    <property type="match status" value="1"/>
</dbReference>
<keyword evidence="2" id="KW-0723">Serine/threonine-protein kinase</keyword>
<comment type="catalytic activity">
    <reaction evidence="8">
        <text>L-seryl-[protein] + ATP = O-phospho-L-seryl-[protein] + ADP + H(+)</text>
        <dbReference type="Rhea" id="RHEA:17989"/>
        <dbReference type="Rhea" id="RHEA-COMP:9863"/>
        <dbReference type="Rhea" id="RHEA-COMP:11604"/>
        <dbReference type="ChEBI" id="CHEBI:15378"/>
        <dbReference type="ChEBI" id="CHEBI:29999"/>
        <dbReference type="ChEBI" id="CHEBI:30616"/>
        <dbReference type="ChEBI" id="CHEBI:83421"/>
        <dbReference type="ChEBI" id="CHEBI:456216"/>
        <dbReference type="EC" id="2.7.11.1"/>
    </reaction>
</comment>
<proteinExistence type="predicted"/>
<evidence type="ECO:0000256" key="4">
    <source>
        <dbReference type="ARBA" id="ARBA00022741"/>
    </source>
</evidence>
<evidence type="ECO:0000313" key="10">
    <source>
        <dbReference type="EMBL" id="OOG00365.1"/>
    </source>
</evidence>
<dbReference type="PROSITE" id="PS00108">
    <property type="entry name" value="PROTEIN_KINASE_ST"/>
    <property type="match status" value="1"/>
</dbReference>
<keyword evidence="4" id="KW-0547">Nucleotide-binding</keyword>
<keyword evidence="6" id="KW-0067">ATP-binding</keyword>
<dbReference type="Proteomes" id="UP000188318">
    <property type="component" value="Unassembled WGS sequence"/>
</dbReference>
<dbReference type="GO" id="GO:0005524">
    <property type="term" value="F:ATP binding"/>
    <property type="evidence" value="ECO:0007669"/>
    <property type="project" value="UniProtKB-KW"/>
</dbReference>
<keyword evidence="5" id="KW-0418">Kinase</keyword>
<dbReference type="SMART" id="SM00220">
    <property type="entry name" value="S_TKc"/>
    <property type="match status" value="1"/>
</dbReference>
<dbReference type="InterPro" id="IPR011009">
    <property type="entry name" value="Kinase-like_dom_sf"/>
</dbReference>
<evidence type="ECO:0000259" key="9">
    <source>
        <dbReference type="PROSITE" id="PS50011"/>
    </source>
</evidence>
<dbReference type="EMBL" id="KV907493">
    <property type="protein sequence ID" value="OOG00365.1"/>
    <property type="molecule type" value="Genomic_DNA"/>
</dbReference>
<dbReference type="VEuPathDB" id="FungiDB:ASPCADRAFT_125"/>